<dbReference type="CDD" id="cd06262">
    <property type="entry name" value="metallo-hydrolase-like_MBL-fold"/>
    <property type="match status" value="1"/>
</dbReference>
<dbReference type="Pfam" id="PF00753">
    <property type="entry name" value="Lactamase_B"/>
    <property type="match status" value="1"/>
</dbReference>
<gene>
    <name evidence="6" type="ORF">H9804_03665</name>
</gene>
<sequence>MLTVNQIIEEKYKANSYVVADGKECIVIDINPNTIEFIQQNELTPYFLFLTHEHFDHIKGTSSLKKMFPNMQIIASPKASELMATSQGNLSFFINGTGFDEIHADIQAEDKSEFFFKDKCIKIYHTPGHTTGGIVISIDNMLFTGDTILDIKTPTTLPNSSKKQLKESINFIDEMFDNNTIFYQGHGKPFLKSKWDKTISLPSIKKNI</sequence>
<accession>A0A9D2GUM6</accession>
<reference evidence="6" key="2">
    <citation type="submission" date="2021-04" db="EMBL/GenBank/DDBJ databases">
        <authorList>
            <person name="Gilroy R."/>
        </authorList>
    </citation>
    <scope>NUCLEOTIDE SEQUENCE</scope>
    <source>
        <strain evidence="6">ChiW4-1371</strain>
    </source>
</reference>
<dbReference type="GO" id="GO:0016787">
    <property type="term" value="F:hydrolase activity"/>
    <property type="evidence" value="ECO:0007669"/>
    <property type="project" value="UniProtKB-KW"/>
</dbReference>
<dbReference type="InterPro" id="IPR036866">
    <property type="entry name" value="RibonucZ/Hydroxyglut_hydro"/>
</dbReference>
<organism evidence="6 7">
    <name type="scientific">Candidatus Mucispirillum faecigallinarum</name>
    <dbReference type="NCBI Taxonomy" id="2838699"/>
    <lineage>
        <taxon>Bacteria</taxon>
        <taxon>Pseudomonadati</taxon>
        <taxon>Deferribacterota</taxon>
        <taxon>Deferribacteres</taxon>
        <taxon>Deferribacterales</taxon>
        <taxon>Mucispirillaceae</taxon>
        <taxon>Mucispirillum</taxon>
    </lineage>
</organism>
<dbReference type="Gene3D" id="3.60.15.10">
    <property type="entry name" value="Ribonuclease Z/Hydroxyacylglutathione hydrolase-like"/>
    <property type="match status" value="1"/>
</dbReference>
<evidence type="ECO:0000313" key="6">
    <source>
        <dbReference type="EMBL" id="HIZ89020.1"/>
    </source>
</evidence>
<comment type="caution">
    <text evidence="6">The sequence shown here is derived from an EMBL/GenBank/DDBJ whole genome shotgun (WGS) entry which is preliminary data.</text>
</comment>
<reference evidence="6" key="1">
    <citation type="journal article" date="2021" name="PeerJ">
        <title>Extensive microbial diversity within the chicken gut microbiome revealed by metagenomics and culture.</title>
        <authorList>
            <person name="Gilroy R."/>
            <person name="Ravi A."/>
            <person name="Getino M."/>
            <person name="Pursley I."/>
            <person name="Horton D.L."/>
            <person name="Alikhan N.F."/>
            <person name="Baker D."/>
            <person name="Gharbi K."/>
            <person name="Hall N."/>
            <person name="Watson M."/>
            <person name="Adriaenssens E.M."/>
            <person name="Foster-Nyarko E."/>
            <person name="Jarju S."/>
            <person name="Secka A."/>
            <person name="Antonio M."/>
            <person name="Oren A."/>
            <person name="Chaudhuri R.R."/>
            <person name="La Ragione R."/>
            <person name="Hildebrand F."/>
            <person name="Pallen M.J."/>
        </authorList>
    </citation>
    <scope>NUCLEOTIDE SEQUENCE</scope>
    <source>
        <strain evidence="6">ChiW4-1371</strain>
    </source>
</reference>
<dbReference type="InterPro" id="IPR051453">
    <property type="entry name" value="MBL_Glyoxalase_II"/>
</dbReference>
<evidence type="ECO:0000313" key="7">
    <source>
        <dbReference type="Proteomes" id="UP000824176"/>
    </source>
</evidence>
<dbReference type="InterPro" id="IPR001279">
    <property type="entry name" value="Metallo-B-lactamas"/>
</dbReference>
<evidence type="ECO:0000256" key="2">
    <source>
        <dbReference type="ARBA" id="ARBA00022723"/>
    </source>
</evidence>
<dbReference type="EMBL" id="DXAQ01000056">
    <property type="protein sequence ID" value="HIZ89020.1"/>
    <property type="molecule type" value="Genomic_DNA"/>
</dbReference>
<dbReference type="PANTHER" id="PTHR46233:SF3">
    <property type="entry name" value="HYDROXYACYLGLUTATHIONE HYDROLASE GLOC"/>
    <property type="match status" value="1"/>
</dbReference>
<dbReference type="Proteomes" id="UP000824176">
    <property type="component" value="Unassembled WGS sequence"/>
</dbReference>
<evidence type="ECO:0000256" key="3">
    <source>
        <dbReference type="ARBA" id="ARBA00022801"/>
    </source>
</evidence>
<dbReference type="PANTHER" id="PTHR46233">
    <property type="entry name" value="HYDROXYACYLGLUTATHIONE HYDROLASE GLOC"/>
    <property type="match status" value="1"/>
</dbReference>
<dbReference type="SUPFAM" id="SSF56281">
    <property type="entry name" value="Metallo-hydrolase/oxidoreductase"/>
    <property type="match status" value="1"/>
</dbReference>
<keyword evidence="4" id="KW-0862">Zinc</keyword>
<evidence type="ECO:0000256" key="4">
    <source>
        <dbReference type="ARBA" id="ARBA00022833"/>
    </source>
</evidence>
<evidence type="ECO:0000256" key="1">
    <source>
        <dbReference type="ARBA" id="ARBA00001947"/>
    </source>
</evidence>
<dbReference type="SMART" id="SM00849">
    <property type="entry name" value="Lactamase_B"/>
    <property type="match status" value="1"/>
</dbReference>
<keyword evidence="2" id="KW-0479">Metal-binding</keyword>
<dbReference type="AlphaFoldDB" id="A0A9D2GUM6"/>
<feature type="domain" description="Metallo-beta-lactamase" evidence="5">
    <location>
        <begin position="13"/>
        <end position="186"/>
    </location>
</feature>
<name>A0A9D2GUM6_9BACT</name>
<evidence type="ECO:0000259" key="5">
    <source>
        <dbReference type="SMART" id="SM00849"/>
    </source>
</evidence>
<protein>
    <submittedName>
        <fullName evidence="6">MBL fold metallo-hydrolase</fullName>
    </submittedName>
</protein>
<proteinExistence type="predicted"/>
<keyword evidence="3" id="KW-0378">Hydrolase</keyword>
<comment type="cofactor">
    <cofactor evidence="1">
        <name>Zn(2+)</name>
        <dbReference type="ChEBI" id="CHEBI:29105"/>
    </cofactor>
</comment>
<dbReference type="GO" id="GO:0046872">
    <property type="term" value="F:metal ion binding"/>
    <property type="evidence" value="ECO:0007669"/>
    <property type="project" value="UniProtKB-KW"/>
</dbReference>